<dbReference type="EMBL" id="CM037152">
    <property type="protein sequence ID" value="KAH7836215.1"/>
    <property type="molecule type" value="Genomic_DNA"/>
</dbReference>
<protein>
    <submittedName>
        <fullName evidence="1">Uncharacterized protein</fullName>
    </submittedName>
</protein>
<proteinExistence type="predicted"/>
<organism evidence="1 2">
    <name type="scientific">Vaccinium darrowii</name>
    <dbReference type="NCBI Taxonomy" id="229202"/>
    <lineage>
        <taxon>Eukaryota</taxon>
        <taxon>Viridiplantae</taxon>
        <taxon>Streptophyta</taxon>
        <taxon>Embryophyta</taxon>
        <taxon>Tracheophyta</taxon>
        <taxon>Spermatophyta</taxon>
        <taxon>Magnoliopsida</taxon>
        <taxon>eudicotyledons</taxon>
        <taxon>Gunneridae</taxon>
        <taxon>Pentapetalae</taxon>
        <taxon>asterids</taxon>
        <taxon>Ericales</taxon>
        <taxon>Ericaceae</taxon>
        <taxon>Vaccinioideae</taxon>
        <taxon>Vaccinieae</taxon>
        <taxon>Vaccinium</taxon>
    </lineage>
</organism>
<comment type="caution">
    <text evidence="1">The sequence shown here is derived from an EMBL/GenBank/DDBJ whole genome shotgun (WGS) entry which is preliminary data.</text>
</comment>
<evidence type="ECO:0000313" key="1">
    <source>
        <dbReference type="EMBL" id="KAH7836215.1"/>
    </source>
</evidence>
<sequence>MVAETNEDSRDYQQHARSRREERQIHLALQNSSHAPQKLPREADNNTDNCPAFAEIRDRVLRDAFTGRGSHYKGTKCSTNQFVPLPASTLRLSHKISIVIWVMVIEDSSPPKGPLQLRWTIFGWTVVIPD</sequence>
<dbReference type="Proteomes" id="UP000828048">
    <property type="component" value="Chromosome 2"/>
</dbReference>
<keyword evidence="2" id="KW-1185">Reference proteome</keyword>
<reference evidence="1 2" key="1">
    <citation type="journal article" date="2021" name="Hortic Res">
        <title>High-quality reference genome and annotation aids understanding of berry development for evergreen blueberry (Vaccinium darrowii).</title>
        <authorList>
            <person name="Yu J."/>
            <person name="Hulse-Kemp A.M."/>
            <person name="Babiker E."/>
            <person name="Staton M."/>
        </authorList>
    </citation>
    <scope>NUCLEOTIDE SEQUENCE [LARGE SCALE GENOMIC DNA]</scope>
    <source>
        <strain evidence="2">cv. NJ 8807/NJ 8810</strain>
        <tissue evidence="1">Young leaf</tissue>
    </source>
</reference>
<name>A0ACB7X6G9_9ERIC</name>
<evidence type="ECO:0000313" key="2">
    <source>
        <dbReference type="Proteomes" id="UP000828048"/>
    </source>
</evidence>
<accession>A0ACB7X6G9</accession>
<gene>
    <name evidence="1" type="ORF">Vadar_033749</name>
</gene>